<dbReference type="AlphaFoldDB" id="A0A1B8ANP9"/>
<protein>
    <submittedName>
        <fullName evidence="1">Uncharacterized protein</fullName>
    </submittedName>
</protein>
<organism evidence="1 2">
    <name type="scientific">Fusarium poae</name>
    <dbReference type="NCBI Taxonomy" id="36050"/>
    <lineage>
        <taxon>Eukaryota</taxon>
        <taxon>Fungi</taxon>
        <taxon>Dikarya</taxon>
        <taxon>Ascomycota</taxon>
        <taxon>Pezizomycotina</taxon>
        <taxon>Sordariomycetes</taxon>
        <taxon>Hypocreomycetidae</taxon>
        <taxon>Hypocreales</taxon>
        <taxon>Nectriaceae</taxon>
        <taxon>Fusarium</taxon>
    </lineage>
</organism>
<name>A0A1B8ANP9_FUSPO</name>
<accession>A0A1B8ANP9</accession>
<dbReference type="OMA" id="CTIRALR"/>
<dbReference type="Proteomes" id="UP000091967">
    <property type="component" value="Unassembled WGS sequence"/>
</dbReference>
<dbReference type="EMBL" id="LYXU01000003">
    <property type="protein sequence ID" value="OBS22068.1"/>
    <property type="molecule type" value="Genomic_DNA"/>
</dbReference>
<reference evidence="1 2" key="1">
    <citation type="submission" date="2016-06" db="EMBL/GenBank/DDBJ databases">
        <title>Living apart together: crosstalk between the core and supernumerary genomes in a fungal plant pathogen.</title>
        <authorList>
            <person name="Vanheule A."/>
            <person name="Audenaert K."/>
            <person name="Warris S."/>
            <person name="Van De Geest H."/>
            <person name="Schijlen E."/>
            <person name="Hofte M."/>
            <person name="De Saeger S."/>
            <person name="Haesaert G."/>
            <person name="Waalwijk C."/>
            <person name="Van Der Lee T."/>
        </authorList>
    </citation>
    <scope>NUCLEOTIDE SEQUENCE [LARGE SCALE GENOMIC DNA]</scope>
    <source>
        <strain evidence="1 2">2516</strain>
    </source>
</reference>
<keyword evidence="2" id="KW-1185">Reference proteome</keyword>
<dbReference type="OrthoDB" id="10039566at2759"/>
<sequence>MNISDSPLFKKFARPVLVPEPHRGRAFYSPLNIVDTFVQHLLDTAKLETTQFKISNATENSFCLSIQGRLVGTGTISSTIDAMEASLSFNGCSFGKVKLPQIQTSYWGVGFTVQEQRVNISNHAIYCNFVRSLIVDKDTCLQLQNSECTIRALRTSPTCSMRLDIPLEALDGPRIALKKVSRSGENVRMIFSSSYSGPVEINHGLCLFELRNGPGEILAGLKGDLNISQSQNELVLHGTANYGVIPSQMVRLIGVGVEEDKISWLSETVREVDVVLNLEPEHAETLWF</sequence>
<evidence type="ECO:0000313" key="1">
    <source>
        <dbReference type="EMBL" id="OBS22068.1"/>
    </source>
</evidence>
<proteinExistence type="predicted"/>
<comment type="caution">
    <text evidence="1">The sequence shown here is derived from an EMBL/GenBank/DDBJ whole genome shotgun (WGS) entry which is preliminary data.</text>
</comment>
<evidence type="ECO:0000313" key="2">
    <source>
        <dbReference type="Proteomes" id="UP000091967"/>
    </source>
</evidence>
<gene>
    <name evidence="1" type="ORF">FPOA_08405</name>
</gene>